<name>A0ABS2MPP6_9FIRM</name>
<comment type="caution">
    <text evidence="1">The sequence shown here is derived from an EMBL/GenBank/DDBJ whole genome shotgun (WGS) entry which is preliminary data.</text>
</comment>
<proteinExistence type="predicted"/>
<dbReference type="GO" id="GO:0016301">
    <property type="term" value="F:kinase activity"/>
    <property type="evidence" value="ECO:0007669"/>
    <property type="project" value="UniProtKB-KW"/>
</dbReference>
<reference evidence="1 2" key="1">
    <citation type="submission" date="2021-01" db="EMBL/GenBank/DDBJ databases">
        <title>Genomic Encyclopedia of Type Strains, Phase IV (KMG-IV): sequencing the most valuable type-strain genomes for metagenomic binning, comparative biology and taxonomic classification.</title>
        <authorList>
            <person name="Goeker M."/>
        </authorList>
    </citation>
    <scope>NUCLEOTIDE SEQUENCE [LARGE SCALE GENOMIC DNA]</scope>
    <source>
        <strain evidence="1 2">DSM 24436</strain>
    </source>
</reference>
<accession>A0ABS2MPP6</accession>
<dbReference type="Proteomes" id="UP000767854">
    <property type="component" value="Unassembled WGS sequence"/>
</dbReference>
<keyword evidence="1" id="KW-0418">Kinase</keyword>
<dbReference type="InterPro" id="IPR027417">
    <property type="entry name" value="P-loop_NTPase"/>
</dbReference>
<dbReference type="SUPFAM" id="SSF52540">
    <property type="entry name" value="P-loop containing nucleoside triphosphate hydrolases"/>
    <property type="match status" value="1"/>
</dbReference>
<evidence type="ECO:0000313" key="1">
    <source>
        <dbReference type="EMBL" id="MBM7561357.1"/>
    </source>
</evidence>
<dbReference type="RefSeq" id="WP_204662787.1">
    <property type="nucleotide sequence ID" value="NZ_JAFBDT010000004.1"/>
</dbReference>
<protein>
    <submittedName>
        <fullName evidence="1">Uridine kinase</fullName>
    </submittedName>
</protein>
<dbReference type="EMBL" id="JAFBDT010000004">
    <property type="protein sequence ID" value="MBM7561357.1"/>
    <property type="molecule type" value="Genomic_DNA"/>
</dbReference>
<sequence>MRLSDKDQVIRLVRSTLDQQDQVILGIDGRCGSGKTTFAKDLLAHFDGVVIHMDDFFLPKDMRTLARMEEPGGNVHYERVLEEVISPILKNAPISYRKFRCDLACFETKPIELPTARLIIIEGAYAFHPLLQPYYDLKVFMTHSPEKQKQRIVKRNGELGWGRFETMWIPLEEKHIGENKVLEFCDVILDTSGENW</sequence>
<keyword evidence="2" id="KW-1185">Reference proteome</keyword>
<dbReference type="PANTHER" id="PTHR10285">
    <property type="entry name" value="URIDINE KINASE"/>
    <property type="match status" value="1"/>
</dbReference>
<keyword evidence="1" id="KW-0808">Transferase</keyword>
<organism evidence="1 2">
    <name type="scientific">Fusibacter tunisiensis</name>
    <dbReference type="NCBI Taxonomy" id="1008308"/>
    <lineage>
        <taxon>Bacteria</taxon>
        <taxon>Bacillati</taxon>
        <taxon>Bacillota</taxon>
        <taxon>Clostridia</taxon>
        <taxon>Eubacteriales</taxon>
        <taxon>Eubacteriales Family XII. Incertae Sedis</taxon>
        <taxon>Fusibacter</taxon>
    </lineage>
</organism>
<gene>
    <name evidence="1" type="ORF">JOC49_000877</name>
</gene>
<evidence type="ECO:0000313" key="2">
    <source>
        <dbReference type="Proteomes" id="UP000767854"/>
    </source>
</evidence>
<dbReference type="Gene3D" id="3.40.50.300">
    <property type="entry name" value="P-loop containing nucleotide triphosphate hydrolases"/>
    <property type="match status" value="1"/>
</dbReference>